<dbReference type="PANTHER" id="PTHR43537:SF45">
    <property type="entry name" value="GNTR FAMILY REGULATORY PROTEIN"/>
    <property type="match status" value="1"/>
</dbReference>
<keyword evidence="3" id="KW-0804">Transcription</keyword>
<evidence type="ECO:0000313" key="6">
    <source>
        <dbReference type="Proteomes" id="UP000230886"/>
    </source>
</evidence>
<comment type="caution">
    <text evidence="5">The sequence shown here is derived from an EMBL/GenBank/DDBJ whole genome shotgun (WGS) entry which is preliminary data.</text>
</comment>
<feature type="non-terminal residue" evidence="5">
    <location>
        <position position="129"/>
    </location>
</feature>
<organism evidence="5 6">
    <name type="scientific">Rhodococcus qingshengii</name>
    <dbReference type="NCBI Taxonomy" id="334542"/>
    <lineage>
        <taxon>Bacteria</taxon>
        <taxon>Bacillati</taxon>
        <taxon>Actinomycetota</taxon>
        <taxon>Actinomycetes</taxon>
        <taxon>Mycobacteriales</taxon>
        <taxon>Nocardiaceae</taxon>
        <taxon>Rhodococcus</taxon>
        <taxon>Rhodococcus erythropolis group</taxon>
    </lineage>
</organism>
<name>A0A2A5IX64_RHOSG</name>
<evidence type="ECO:0000256" key="2">
    <source>
        <dbReference type="ARBA" id="ARBA00023125"/>
    </source>
</evidence>
<protein>
    <recommendedName>
        <fullName evidence="4">HTH gntR-type domain-containing protein</fullName>
    </recommendedName>
</protein>
<reference evidence="5 6" key="1">
    <citation type="submission" date="2017-07" db="EMBL/GenBank/DDBJ databases">
        <title>Draft sequence of Rhodococcus enclensis 23b-28.</title>
        <authorList>
            <person name="Besaury L."/>
            <person name="Sancelme M."/>
            <person name="Amato P."/>
            <person name="Lallement A."/>
            <person name="Delort A.-M."/>
        </authorList>
    </citation>
    <scope>NUCLEOTIDE SEQUENCE [LARGE SCALE GENOMIC DNA]</scope>
    <source>
        <strain evidence="5 6">23b-28</strain>
    </source>
</reference>
<dbReference type="SUPFAM" id="SSF48008">
    <property type="entry name" value="GntR ligand-binding domain-like"/>
    <property type="match status" value="1"/>
</dbReference>
<dbReference type="SMART" id="SM00345">
    <property type="entry name" value="HTH_GNTR"/>
    <property type="match status" value="1"/>
</dbReference>
<evidence type="ECO:0000313" key="5">
    <source>
        <dbReference type="EMBL" id="PCK21915.1"/>
    </source>
</evidence>
<dbReference type="PROSITE" id="PS50949">
    <property type="entry name" value="HTH_GNTR"/>
    <property type="match status" value="1"/>
</dbReference>
<accession>A0A2A5IX64</accession>
<proteinExistence type="predicted"/>
<evidence type="ECO:0000259" key="4">
    <source>
        <dbReference type="PROSITE" id="PS50949"/>
    </source>
</evidence>
<dbReference type="InterPro" id="IPR036388">
    <property type="entry name" value="WH-like_DNA-bd_sf"/>
</dbReference>
<keyword evidence="1" id="KW-0805">Transcription regulation</keyword>
<dbReference type="SUPFAM" id="SSF46785">
    <property type="entry name" value="Winged helix' DNA-binding domain"/>
    <property type="match status" value="1"/>
</dbReference>
<dbReference type="AlphaFoldDB" id="A0A2A5IX64"/>
<dbReference type="EMBL" id="NOVD01000092">
    <property type="protein sequence ID" value="PCK21915.1"/>
    <property type="molecule type" value="Genomic_DNA"/>
</dbReference>
<dbReference type="Proteomes" id="UP000230886">
    <property type="component" value="Unassembled WGS sequence"/>
</dbReference>
<dbReference type="PANTHER" id="PTHR43537">
    <property type="entry name" value="TRANSCRIPTIONAL REGULATOR, GNTR FAMILY"/>
    <property type="match status" value="1"/>
</dbReference>
<dbReference type="GO" id="GO:0003677">
    <property type="term" value="F:DNA binding"/>
    <property type="evidence" value="ECO:0007669"/>
    <property type="project" value="UniProtKB-KW"/>
</dbReference>
<keyword evidence="2" id="KW-0238">DNA-binding</keyword>
<evidence type="ECO:0000256" key="1">
    <source>
        <dbReference type="ARBA" id="ARBA00023015"/>
    </source>
</evidence>
<dbReference type="InterPro" id="IPR036390">
    <property type="entry name" value="WH_DNA-bd_sf"/>
</dbReference>
<gene>
    <name evidence="5" type="ORF">CHR55_33435</name>
</gene>
<dbReference type="GO" id="GO:0003700">
    <property type="term" value="F:DNA-binding transcription factor activity"/>
    <property type="evidence" value="ECO:0007669"/>
    <property type="project" value="InterPro"/>
</dbReference>
<dbReference type="Gene3D" id="1.20.120.530">
    <property type="entry name" value="GntR ligand-binding domain-like"/>
    <property type="match status" value="1"/>
</dbReference>
<sequence length="129" mass="14498">MEMLRADERAEATLSDIAYEKIRLAILLGTLRPNQRLVEAELAETLEMSRTPIREALRLVEFDGLVDRRGHGVYVHEPTLDEIRELYEVRAILESGAAMIAARDPDPELLGELARIVDESSAASLQERS</sequence>
<evidence type="ECO:0000256" key="3">
    <source>
        <dbReference type="ARBA" id="ARBA00023163"/>
    </source>
</evidence>
<dbReference type="CDD" id="cd07377">
    <property type="entry name" value="WHTH_GntR"/>
    <property type="match status" value="1"/>
</dbReference>
<dbReference type="InterPro" id="IPR008920">
    <property type="entry name" value="TF_FadR/GntR_C"/>
</dbReference>
<dbReference type="Gene3D" id="1.10.10.10">
    <property type="entry name" value="Winged helix-like DNA-binding domain superfamily/Winged helix DNA-binding domain"/>
    <property type="match status" value="1"/>
</dbReference>
<dbReference type="InterPro" id="IPR000524">
    <property type="entry name" value="Tscrpt_reg_HTH_GntR"/>
</dbReference>
<feature type="domain" description="HTH gntR-type" evidence="4">
    <location>
        <begin position="12"/>
        <end position="78"/>
    </location>
</feature>
<dbReference type="Pfam" id="PF00392">
    <property type="entry name" value="GntR"/>
    <property type="match status" value="1"/>
</dbReference>